<proteinExistence type="predicted"/>
<reference evidence="1" key="1">
    <citation type="submission" date="2019-08" db="EMBL/GenBank/DDBJ databases">
        <authorList>
            <person name="Kucharzyk K."/>
            <person name="Murdoch R.W."/>
            <person name="Higgins S."/>
            <person name="Loffler F."/>
        </authorList>
    </citation>
    <scope>NUCLEOTIDE SEQUENCE</scope>
</reference>
<dbReference type="EMBL" id="VSSQ01000060">
    <property type="protein sequence ID" value="MPL71574.1"/>
    <property type="molecule type" value="Genomic_DNA"/>
</dbReference>
<gene>
    <name evidence="1" type="ORF">SDC9_17351</name>
</gene>
<organism evidence="1">
    <name type="scientific">bioreactor metagenome</name>
    <dbReference type="NCBI Taxonomy" id="1076179"/>
    <lineage>
        <taxon>unclassified sequences</taxon>
        <taxon>metagenomes</taxon>
        <taxon>ecological metagenomes</taxon>
    </lineage>
</organism>
<evidence type="ECO:0000313" key="1">
    <source>
        <dbReference type="EMBL" id="MPL71574.1"/>
    </source>
</evidence>
<accession>A0A644TX57</accession>
<protein>
    <submittedName>
        <fullName evidence="1">Uncharacterized protein</fullName>
    </submittedName>
</protein>
<sequence length="155" mass="17031">MPQLSKGGKFVFGISILRSDFTVKIPPQTIEEYNITADDDIILFTGSKSTGGFCVTSRRLLETSKLKHILNECPVIGQDTAPPLEFVRYKGRGYCRAKINENGILQLTDQAAGYLGLEIGSELMVIRSSNIAFTMGAKGPLMDAVHAYQGKIDHY</sequence>
<comment type="caution">
    <text evidence="1">The sequence shown here is derived from an EMBL/GenBank/DDBJ whole genome shotgun (WGS) entry which is preliminary data.</text>
</comment>
<name>A0A644TX57_9ZZZZ</name>
<dbReference type="AlphaFoldDB" id="A0A644TX57"/>